<organism evidence="1 2">
    <name type="scientific">Sorangium cellulosum</name>
    <name type="common">Polyangium cellulosum</name>
    <dbReference type="NCBI Taxonomy" id="56"/>
    <lineage>
        <taxon>Bacteria</taxon>
        <taxon>Pseudomonadati</taxon>
        <taxon>Myxococcota</taxon>
        <taxon>Polyangia</taxon>
        <taxon>Polyangiales</taxon>
        <taxon>Polyangiaceae</taxon>
        <taxon>Sorangium</taxon>
    </lineage>
</organism>
<evidence type="ECO:0000313" key="2">
    <source>
        <dbReference type="Proteomes" id="UP000075260"/>
    </source>
</evidence>
<name>A0A150PXW3_SORCE</name>
<dbReference type="InterPro" id="IPR025859">
    <property type="entry name" value="AurF/CmlI"/>
</dbReference>
<accession>A0A150PXW3</accession>
<sequence length="316" mass="35963">MHQTNAILAPYRRPLSEWDAASWIRSKPIRSASCEGFAFPPELVPLSRHPRFVDDRASTERLLAYRLLTHLQFTTMLELEHVNAVCSRLARDCYALELSREQKNDALRIYCDEGAHALFVELLSVSIESRHGVERGALPQPRFHAVLERIFERHGGEIAPEILHLFFVSVSETLVSKILREIPRHPQVAPLVREVIGDHAQDEGTHSVYFHWLFPRAWSRLDRPKQELVGRLLPRFVDAFLAPDLGCDARVLEALSFDEPTREKMLEETYQPGPVRSAVRSAAQPTLRMFEAAGVFETAAGADAFAEYDLYLENAQ</sequence>
<evidence type="ECO:0000313" key="1">
    <source>
        <dbReference type="EMBL" id="KYF60549.1"/>
    </source>
</evidence>
<dbReference type="Proteomes" id="UP000075260">
    <property type="component" value="Unassembled WGS sequence"/>
</dbReference>
<dbReference type="EMBL" id="JEMA01001269">
    <property type="protein sequence ID" value="KYF60549.1"/>
    <property type="molecule type" value="Genomic_DNA"/>
</dbReference>
<dbReference type="OrthoDB" id="505347at2"/>
<dbReference type="Pfam" id="PF11583">
    <property type="entry name" value="AurF"/>
    <property type="match status" value="1"/>
</dbReference>
<dbReference type="InterPro" id="IPR012348">
    <property type="entry name" value="RNR-like"/>
</dbReference>
<dbReference type="GO" id="GO:0016491">
    <property type="term" value="F:oxidoreductase activity"/>
    <property type="evidence" value="ECO:0007669"/>
    <property type="project" value="InterPro"/>
</dbReference>
<reference evidence="1 2" key="1">
    <citation type="submission" date="2014-02" db="EMBL/GenBank/DDBJ databases">
        <title>The small core and large imbalanced accessory genome model reveals a collaborative survival strategy of Sorangium cellulosum strains in nature.</title>
        <authorList>
            <person name="Han K."/>
            <person name="Peng R."/>
            <person name="Blom J."/>
            <person name="Li Y.-Z."/>
        </authorList>
    </citation>
    <scope>NUCLEOTIDE SEQUENCE [LARGE SCALE GENOMIC DNA]</scope>
    <source>
        <strain evidence="1 2">So0008-312</strain>
    </source>
</reference>
<comment type="caution">
    <text evidence="1">The sequence shown here is derived from an EMBL/GenBank/DDBJ whole genome shotgun (WGS) entry which is preliminary data.</text>
</comment>
<dbReference type="Gene3D" id="1.10.620.20">
    <property type="entry name" value="Ribonucleotide Reductase, subunit A"/>
    <property type="match status" value="1"/>
</dbReference>
<evidence type="ECO:0008006" key="3">
    <source>
        <dbReference type="Google" id="ProtNLM"/>
    </source>
</evidence>
<proteinExistence type="predicted"/>
<dbReference type="AlphaFoldDB" id="A0A150PXW3"/>
<protein>
    <recommendedName>
        <fullName evidence="3">Aminobenzoate oxygenase</fullName>
    </recommendedName>
</protein>
<dbReference type="RefSeq" id="WP_061613479.1">
    <property type="nucleotide sequence ID" value="NZ_JEMA01001269.1"/>
</dbReference>
<gene>
    <name evidence="1" type="ORF">BE15_12460</name>
</gene>